<evidence type="ECO:0000313" key="4">
    <source>
        <dbReference type="EMBL" id="RAK09442.1"/>
    </source>
</evidence>
<keyword evidence="5" id="KW-1185">Reference proteome</keyword>
<gene>
    <name evidence="4" type="ORF">ATI53_10696</name>
</gene>
<dbReference type="SUPFAM" id="SSF52172">
    <property type="entry name" value="CheY-like"/>
    <property type="match status" value="1"/>
</dbReference>
<keyword evidence="1 2" id="KW-0597">Phosphoprotein</keyword>
<dbReference type="GO" id="GO:0000160">
    <property type="term" value="P:phosphorelay signal transduction system"/>
    <property type="evidence" value="ECO:0007669"/>
    <property type="project" value="InterPro"/>
</dbReference>
<dbReference type="PANTHER" id="PTHR44591:SF24">
    <property type="entry name" value="PROTEIN-GLUTAMATE METHYLESTERASE_PROTEIN-GLUTAMINE GLUTAMINASE 1"/>
    <property type="match status" value="1"/>
</dbReference>
<dbReference type="Pfam" id="PF00072">
    <property type="entry name" value="Response_reg"/>
    <property type="match status" value="1"/>
</dbReference>
<dbReference type="AlphaFoldDB" id="A0A327XMG1"/>
<dbReference type="EMBL" id="QLMG01000069">
    <property type="protein sequence ID" value="RAK09442.1"/>
    <property type="molecule type" value="Genomic_DNA"/>
</dbReference>
<comment type="caution">
    <text evidence="4">The sequence shown here is derived from an EMBL/GenBank/DDBJ whole genome shotgun (WGS) entry which is preliminary data.</text>
</comment>
<name>A0A327XMG1_9RHOB</name>
<dbReference type="RefSeq" id="WP_009505800.1">
    <property type="nucleotide sequence ID" value="NZ_LIGK01000077.1"/>
</dbReference>
<protein>
    <submittedName>
        <fullName evidence="4">Response regulator receiver domain-containing protein</fullName>
    </submittedName>
</protein>
<dbReference type="Gene3D" id="3.40.50.2300">
    <property type="match status" value="1"/>
</dbReference>
<dbReference type="InterPro" id="IPR001789">
    <property type="entry name" value="Sig_transdc_resp-reg_receiver"/>
</dbReference>
<dbReference type="InterPro" id="IPR011006">
    <property type="entry name" value="CheY-like_superfamily"/>
</dbReference>
<sequence length="133" mass="15014">MSDKITSILVIEDSAADREMFRRVLGQICAADVQVCFAADLATARQRLDEHLVAFIILDNVLPDGRGADFISELAQHRDWQKIPVLVVSDWPTPFMFDKVRNARAKAILSKDDFRAPVIRPYIENIPHAAKRA</sequence>
<accession>A0A327XMG1</accession>
<evidence type="ECO:0000259" key="3">
    <source>
        <dbReference type="PROSITE" id="PS50110"/>
    </source>
</evidence>
<dbReference type="PROSITE" id="PS50110">
    <property type="entry name" value="RESPONSE_REGULATORY"/>
    <property type="match status" value="1"/>
</dbReference>
<feature type="domain" description="Response regulatory" evidence="3">
    <location>
        <begin position="7"/>
        <end position="126"/>
    </location>
</feature>
<dbReference type="OrthoDB" id="9789181at2"/>
<dbReference type="CDD" id="cd00156">
    <property type="entry name" value="REC"/>
    <property type="match status" value="1"/>
</dbReference>
<organism evidence="4 5">
    <name type="scientific">Salipiger aestuarii</name>
    <dbReference type="NCBI Taxonomy" id="568098"/>
    <lineage>
        <taxon>Bacteria</taxon>
        <taxon>Pseudomonadati</taxon>
        <taxon>Pseudomonadota</taxon>
        <taxon>Alphaproteobacteria</taxon>
        <taxon>Rhodobacterales</taxon>
        <taxon>Roseobacteraceae</taxon>
        <taxon>Salipiger</taxon>
    </lineage>
</organism>
<evidence type="ECO:0000256" key="2">
    <source>
        <dbReference type="PROSITE-ProRule" id="PRU00169"/>
    </source>
</evidence>
<evidence type="ECO:0000313" key="5">
    <source>
        <dbReference type="Proteomes" id="UP000249165"/>
    </source>
</evidence>
<proteinExistence type="predicted"/>
<dbReference type="PANTHER" id="PTHR44591">
    <property type="entry name" value="STRESS RESPONSE REGULATOR PROTEIN 1"/>
    <property type="match status" value="1"/>
</dbReference>
<feature type="modified residue" description="4-aspartylphosphate" evidence="2">
    <location>
        <position position="59"/>
    </location>
</feature>
<dbReference type="InterPro" id="IPR050595">
    <property type="entry name" value="Bact_response_regulator"/>
</dbReference>
<dbReference type="Proteomes" id="UP000249165">
    <property type="component" value="Unassembled WGS sequence"/>
</dbReference>
<dbReference type="SMART" id="SM00448">
    <property type="entry name" value="REC"/>
    <property type="match status" value="1"/>
</dbReference>
<reference evidence="4 5" key="1">
    <citation type="submission" date="2018-06" db="EMBL/GenBank/DDBJ databases">
        <title>Genomic Encyclopedia of Archaeal and Bacterial Type Strains, Phase II (KMG-II): from individual species to whole genera.</title>
        <authorList>
            <person name="Goeker M."/>
        </authorList>
    </citation>
    <scope>NUCLEOTIDE SEQUENCE [LARGE SCALE GENOMIC DNA]</scope>
    <source>
        <strain evidence="4 5">DSM 22011</strain>
    </source>
</reference>
<evidence type="ECO:0000256" key="1">
    <source>
        <dbReference type="ARBA" id="ARBA00022553"/>
    </source>
</evidence>